<organism evidence="3 4">
    <name type="scientific">Mesonia algae</name>
    <dbReference type="NCBI Taxonomy" id="213248"/>
    <lineage>
        <taxon>Bacteria</taxon>
        <taxon>Pseudomonadati</taxon>
        <taxon>Bacteroidota</taxon>
        <taxon>Flavobacteriia</taxon>
        <taxon>Flavobacteriales</taxon>
        <taxon>Flavobacteriaceae</taxon>
        <taxon>Mesonia</taxon>
    </lineage>
</organism>
<dbReference type="Pfam" id="PF02469">
    <property type="entry name" value="Fasciclin"/>
    <property type="match status" value="2"/>
</dbReference>
<dbReference type="Proteomes" id="UP000249542">
    <property type="component" value="Unassembled WGS sequence"/>
</dbReference>
<dbReference type="InterPro" id="IPR000782">
    <property type="entry name" value="FAS1_domain"/>
</dbReference>
<dbReference type="AlphaFoldDB" id="A0A2W7IIL8"/>
<dbReference type="EMBL" id="QKYV01000006">
    <property type="protein sequence ID" value="PZW39157.1"/>
    <property type="molecule type" value="Genomic_DNA"/>
</dbReference>
<feature type="signal peptide" evidence="1">
    <location>
        <begin position="1"/>
        <end position="22"/>
    </location>
</feature>
<dbReference type="Gene3D" id="2.30.180.10">
    <property type="entry name" value="FAS1 domain"/>
    <property type="match status" value="2"/>
</dbReference>
<feature type="chain" id="PRO_5015921467" evidence="1">
    <location>
        <begin position="23"/>
        <end position="320"/>
    </location>
</feature>
<dbReference type="RefSeq" id="WP_111541578.1">
    <property type="nucleotide sequence ID" value="NZ_QKYV01000006.1"/>
</dbReference>
<dbReference type="PROSITE" id="PS51257">
    <property type="entry name" value="PROKAR_LIPOPROTEIN"/>
    <property type="match status" value="1"/>
</dbReference>
<evidence type="ECO:0000259" key="2">
    <source>
        <dbReference type="PROSITE" id="PS50213"/>
    </source>
</evidence>
<dbReference type="PANTHER" id="PTHR10900">
    <property type="entry name" value="PERIOSTIN-RELATED"/>
    <property type="match status" value="1"/>
</dbReference>
<proteinExistence type="predicted"/>
<dbReference type="InterPro" id="IPR036378">
    <property type="entry name" value="FAS1_dom_sf"/>
</dbReference>
<keyword evidence="4" id="KW-1185">Reference proteome</keyword>
<reference evidence="3 4" key="1">
    <citation type="submission" date="2018-06" db="EMBL/GenBank/DDBJ databases">
        <title>Genomic Encyclopedia of Archaeal and Bacterial Type Strains, Phase II (KMG-II): from individual species to whole genera.</title>
        <authorList>
            <person name="Goeker M."/>
        </authorList>
    </citation>
    <scope>NUCLEOTIDE SEQUENCE [LARGE SCALE GENOMIC DNA]</scope>
    <source>
        <strain evidence="3 4">DSM 15361</strain>
    </source>
</reference>
<evidence type="ECO:0000313" key="3">
    <source>
        <dbReference type="EMBL" id="PZW39157.1"/>
    </source>
</evidence>
<protein>
    <submittedName>
        <fullName evidence="3">Putative surface protein with fasciclin (FAS1) repeats</fullName>
    </submittedName>
</protein>
<dbReference type="SMART" id="SM00554">
    <property type="entry name" value="FAS1"/>
    <property type="match status" value="2"/>
</dbReference>
<sequence length="320" mass="33574">MKKQNLFSVLLLVCSLSFIGCSDDDDSTTVVNDDKSIADIVIENENYSSLEAALIKTDLVTTLSGDTEFTVFAPSNDAFAAFLSDNGFANLDEVPTDVLRQVLLNHVLAGEIESDEINTGYVNSLAVEESTQSNLSMYLDTSNGVMINGNVAVVNADIDADNGVIHAVNSVIALPTVVTFATADPNFSSLVSALTREESFSYVNTLSTPAGTTPAPFTVFAPTNDAFASLITELEVGGLSDIDTEVLAATLNMHVIAEANIRSEDLSSGTVTTLGGDVSINASNATITDANGRESSIIVTNVQAANGVIHAIDKVILPQL</sequence>
<accession>A0A2W7IIL8</accession>
<comment type="caution">
    <text evidence="3">The sequence shown here is derived from an EMBL/GenBank/DDBJ whole genome shotgun (WGS) entry which is preliminary data.</text>
</comment>
<dbReference type="PANTHER" id="PTHR10900:SF77">
    <property type="entry name" value="FI19380P1"/>
    <property type="match status" value="1"/>
</dbReference>
<feature type="domain" description="FAS1" evidence="2">
    <location>
        <begin position="34"/>
        <end position="172"/>
    </location>
</feature>
<evidence type="ECO:0000256" key="1">
    <source>
        <dbReference type="SAM" id="SignalP"/>
    </source>
</evidence>
<dbReference type="InterPro" id="IPR050904">
    <property type="entry name" value="Adhesion/Biosynth-related"/>
</dbReference>
<evidence type="ECO:0000313" key="4">
    <source>
        <dbReference type="Proteomes" id="UP000249542"/>
    </source>
</evidence>
<feature type="domain" description="FAS1" evidence="2">
    <location>
        <begin position="174"/>
        <end position="316"/>
    </location>
</feature>
<gene>
    <name evidence="3" type="ORF">LX95_02298</name>
</gene>
<keyword evidence="1" id="KW-0732">Signal</keyword>
<dbReference type="PROSITE" id="PS50213">
    <property type="entry name" value="FAS1"/>
    <property type="match status" value="2"/>
</dbReference>
<name>A0A2W7IIL8_9FLAO</name>
<dbReference type="GO" id="GO:0005615">
    <property type="term" value="C:extracellular space"/>
    <property type="evidence" value="ECO:0007669"/>
    <property type="project" value="TreeGrafter"/>
</dbReference>
<dbReference type="SUPFAM" id="SSF82153">
    <property type="entry name" value="FAS1 domain"/>
    <property type="match status" value="2"/>
</dbReference>